<comment type="similarity">
    <text evidence="2 9">Belongs to the G-protein coupled receptor 1 family.</text>
</comment>
<dbReference type="Gene3D" id="1.20.1070.10">
    <property type="entry name" value="Rhodopsin 7-helix transmembrane proteins"/>
    <property type="match status" value="1"/>
</dbReference>
<dbReference type="PRINTS" id="PR00237">
    <property type="entry name" value="GPCRRHODOPSN"/>
</dbReference>
<dbReference type="Pfam" id="PF00001">
    <property type="entry name" value="7tm_1"/>
    <property type="match status" value="1"/>
</dbReference>
<evidence type="ECO:0000259" key="11">
    <source>
        <dbReference type="PROSITE" id="PS50262"/>
    </source>
</evidence>
<dbReference type="OMA" id="MMITANE"/>
<evidence type="ECO:0000313" key="12">
    <source>
        <dbReference type="Proteomes" id="UP000515146"/>
    </source>
</evidence>
<dbReference type="GO" id="GO:0004983">
    <property type="term" value="F:neuropeptide Y receptor activity"/>
    <property type="evidence" value="ECO:0007669"/>
    <property type="project" value="InterPro"/>
</dbReference>
<evidence type="ECO:0000256" key="2">
    <source>
        <dbReference type="ARBA" id="ARBA00010663"/>
    </source>
</evidence>
<feature type="transmembrane region" description="Helical" evidence="10">
    <location>
        <begin position="61"/>
        <end position="81"/>
    </location>
</feature>
<evidence type="ECO:0000256" key="6">
    <source>
        <dbReference type="ARBA" id="ARBA00023136"/>
    </source>
</evidence>
<comment type="subcellular location">
    <subcellularLocation>
        <location evidence="1">Membrane</location>
        <topology evidence="1">Multi-pass membrane protein</topology>
    </subcellularLocation>
</comment>
<evidence type="ECO:0000256" key="3">
    <source>
        <dbReference type="ARBA" id="ARBA00022692"/>
    </source>
</evidence>
<keyword evidence="5 9" id="KW-0297">G-protein coupled receptor</keyword>
<dbReference type="PRINTS" id="PR01012">
    <property type="entry name" value="NRPEPTIDEYR"/>
</dbReference>
<dbReference type="RefSeq" id="XP_027205333.1">
    <property type="nucleotide sequence ID" value="XM_027349532.1"/>
</dbReference>
<dbReference type="AlphaFoldDB" id="A0A6P6YIG1"/>
<keyword evidence="3 9" id="KW-0812">Transmembrane</keyword>
<dbReference type="PANTHER" id="PTHR45695:SF9">
    <property type="entry name" value="LEUCOKININ RECEPTOR"/>
    <property type="match status" value="1"/>
</dbReference>
<dbReference type="GeneID" id="113798942"/>
<keyword evidence="8 9" id="KW-0807">Transducer</keyword>
<accession>A0A6P6YIG1</accession>
<evidence type="ECO:0000313" key="13">
    <source>
        <dbReference type="RefSeq" id="XP_027205333.1"/>
    </source>
</evidence>
<dbReference type="PROSITE" id="PS50262">
    <property type="entry name" value="G_PROTEIN_RECEP_F1_2"/>
    <property type="match status" value="1"/>
</dbReference>
<dbReference type="OrthoDB" id="10037617at2759"/>
<feature type="transmembrane region" description="Helical" evidence="10">
    <location>
        <begin position="101"/>
        <end position="120"/>
    </location>
</feature>
<evidence type="ECO:0000256" key="5">
    <source>
        <dbReference type="ARBA" id="ARBA00023040"/>
    </source>
</evidence>
<dbReference type="Proteomes" id="UP000515146">
    <property type="component" value="Unplaced"/>
</dbReference>
<dbReference type="InterPro" id="IPR000276">
    <property type="entry name" value="GPCR_Rhodpsn"/>
</dbReference>
<organism evidence="12 13">
    <name type="scientific">Dermatophagoides pteronyssinus</name>
    <name type="common">European house dust mite</name>
    <dbReference type="NCBI Taxonomy" id="6956"/>
    <lineage>
        <taxon>Eukaryota</taxon>
        <taxon>Metazoa</taxon>
        <taxon>Ecdysozoa</taxon>
        <taxon>Arthropoda</taxon>
        <taxon>Chelicerata</taxon>
        <taxon>Arachnida</taxon>
        <taxon>Acari</taxon>
        <taxon>Acariformes</taxon>
        <taxon>Sarcoptiformes</taxon>
        <taxon>Astigmata</taxon>
        <taxon>Psoroptidia</taxon>
        <taxon>Analgoidea</taxon>
        <taxon>Pyroglyphidae</taxon>
        <taxon>Dermatophagoidinae</taxon>
        <taxon>Dermatophagoides</taxon>
    </lineage>
</organism>
<feature type="transmembrane region" description="Helical" evidence="10">
    <location>
        <begin position="24"/>
        <end position="49"/>
    </location>
</feature>
<gene>
    <name evidence="13" type="primary">LOC113798942</name>
</gene>
<dbReference type="KEGG" id="dpte:113798942"/>
<proteinExistence type="inferred from homology"/>
<feature type="transmembrane region" description="Helical" evidence="10">
    <location>
        <begin position="278"/>
        <end position="298"/>
    </location>
</feature>
<dbReference type="InterPro" id="IPR000611">
    <property type="entry name" value="NPY_rcpt"/>
</dbReference>
<keyword evidence="12" id="KW-1185">Reference proteome</keyword>
<evidence type="ECO:0000256" key="4">
    <source>
        <dbReference type="ARBA" id="ARBA00022989"/>
    </source>
</evidence>
<sequence>MDPTYLASLNNTYELELLNDRWQIILIVWYSSTAILSLISNILAIFILITSDRFMSEIWKYLVNLSVADILMAMFSIPFTYTSFMLGQWIFPTWLCPLIQSVQLCSVYVSVYTLAVIGFDRYFAIIHPFNHPIIYLKTHRLLIIIIIWITGVMFSFIQLIQTRAVPFRYRNQILYDCKELWGQNEGQYYTIFLFIITFGLPISILIFVYASIGLHLWRNKIPGNPEMIRDSAKWQQKIKIIKMLIMIVLIFVLCWLPIHIHSFIVWFHPIRFQTYLGYLLYVISFFICHWLAMAHSFLNPFIYGFMSENFKTNFHRLFCQTTTTTTSAAMKLRKKHKKQQTKRKCLLSSNTIERGVQQQQQPLPQLPPSQQARVDGNNIGGVLDNGRDNVVMDDIDLDHDHNDHHIAELDNPSTTTATTTNIMMITANESIISSSISSSYT</sequence>
<reference evidence="13" key="1">
    <citation type="submission" date="2025-08" db="UniProtKB">
        <authorList>
            <consortium name="RefSeq"/>
        </authorList>
    </citation>
    <scope>IDENTIFICATION</scope>
    <source>
        <strain evidence="13">Airmid</strain>
    </source>
</reference>
<evidence type="ECO:0000256" key="1">
    <source>
        <dbReference type="ARBA" id="ARBA00004141"/>
    </source>
</evidence>
<dbReference type="SUPFAM" id="SSF81321">
    <property type="entry name" value="Family A G protein-coupled receptor-like"/>
    <property type="match status" value="1"/>
</dbReference>
<keyword evidence="6 10" id="KW-0472">Membrane</keyword>
<dbReference type="PANTHER" id="PTHR45695">
    <property type="entry name" value="LEUCOKININ RECEPTOR-RELATED"/>
    <property type="match status" value="1"/>
</dbReference>
<dbReference type="GO" id="GO:0005886">
    <property type="term" value="C:plasma membrane"/>
    <property type="evidence" value="ECO:0007669"/>
    <property type="project" value="TreeGrafter"/>
</dbReference>
<dbReference type="PROSITE" id="PS00237">
    <property type="entry name" value="G_PROTEIN_RECEP_F1_1"/>
    <property type="match status" value="1"/>
</dbReference>
<evidence type="ECO:0000256" key="9">
    <source>
        <dbReference type="RuleBase" id="RU000688"/>
    </source>
</evidence>
<evidence type="ECO:0000256" key="10">
    <source>
        <dbReference type="SAM" id="Phobius"/>
    </source>
</evidence>
<protein>
    <submittedName>
        <fullName evidence="13">RYamide receptor-like</fullName>
    </submittedName>
</protein>
<feature type="transmembrane region" description="Helical" evidence="10">
    <location>
        <begin position="188"/>
        <end position="217"/>
    </location>
</feature>
<dbReference type="InParanoid" id="A0A6P6YIG1"/>
<feature type="transmembrane region" description="Helical" evidence="10">
    <location>
        <begin position="141"/>
        <end position="160"/>
    </location>
</feature>
<keyword evidence="4 10" id="KW-1133">Transmembrane helix</keyword>
<dbReference type="InterPro" id="IPR017452">
    <property type="entry name" value="GPCR_Rhodpsn_7TM"/>
</dbReference>
<feature type="transmembrane region" description="Helical" evidence="10">
    <location>
        <begin position="238"/>
        <end position="258"/>
    </location>
</feature>
<feature type="domain" description="G-protein coupled receptors family 1 profile" evidence="11">
    <location>
        <begin position="40"/>
        <end position="303"/>
    </location>
</feature>
<name>A0A6P6YIG1_DERPT</name>
<keyword evidence="7 9" id="KW-0675">Receptor</keyword>
<evidence type="ECO:0000256" key="7">
    <source>
        <dbReference type="ARBA" id="ARBA00023170"/>
    </source>
</evidence>
<evidence type="ECO:0000256" key="8">
    <source>
        <dbReference type="ARBA" id="ARBA00023224"/>
    </source>
</evidence>